<feature type="compositionally biased region" description="Acidic residues" evidence="1">
    <location>
        <begin position="1"/>
        <end position="14"/>
    </location>
</feature>
<keyword evidence="3" id="KW-1185">Reference proteome</keyword>
<dbReference type="AlphaFoldDB" id="A0A8J2P5H2"/>
<evidence type="ECO:0000256" key="1">
    <source>
        <dbReference type="SAM" id="MobiDB-lite"/>
    </source>
</evidence>
<accession>A0A8J2P5H2</accession>
<dbReference type="Proteomes" id="UP000708208">
    <property type="component" value="Unassembled WGS sequence"/>
</dbReference>
<feature type="compositionally biased region" description="Basic residues" evidence="1">
    <location>
        <begin position="33"/>
        <end position="51"/>
    </location>
</feature>
<dbReference type="EMBL" id="CAJVCH010218920">
    <property type="protein sequence ID" value="CAG7731734.1"/>
    <property type="molecule type" value="Genomic_DNA"/>
</dbReference>
<evidence type="ECO:0000313" key="3">
    <source>
        <dbReference type="Proteomes" id="UP000708208"/>
    </source>
</evidence>
<feature type="non-terminal residue" evidence="2">
    <location>
        <position position="1"/>
    </location>
</feature>
<reference evidence="2" key="1">
    <citation type="submission" date="2021-06" db="EMBL/GenBank/DDBJ databases">
        <authorList>
            <person name="Hodson N. C."/>
            <person name="Mongue J. A."/>
            <person name="Jaron S. K."/>
        </authorList>
    </citation>
    <scope>NUCLEOTIDE SEQUENCE</scope>
</reference>
<comment type="caution">
    <text evidence="2">The sequence shown here is derived from an EMBL/GenBank/DDBJ whole genome shotgun (WGS) entry which is preliminary data.</text>
</comment>
<proteinExistence type="predicted"/>
<protein>
    <submittedName>
        <fullName evidence="2">Uncharacterized protein</fullName>
    </submittedName>
</protein>
<organism evidence="2 3">
    <name type="scientific">Allacma fusca</name>
    <dbReference type="NCBI Taxonomy" id="39272"/>
    <lineage>
        <taxon>Eukaryota</taxon>
        <taxon>Metazoa</taxon>
        <taxon>Ecdysozoa</taxon>
        <taxon>Arthropoda</taxon>
        <taxon>Hexapoda</taxon>
        <taxon>Collembola</taxon>
        <taxon>Symphypleona</taxon>
        <taxon>Sminthuridae</taxon>
        <taxon>Allacma</taxon>
    </lineage>
</organism>
<feature type="non-terminal residue" evidence="2">
    <location>
        <position position="51"/>
    </location>
</feature>
<gene>
    <name evidence="2" type="ORF">AFUS01_LOCUS20308</name>
</gene>
<feature type="compositionally biased region" description="Basic and acidic residues" evidence="1">
    <location>
        <begin position="15"/>
        <end position="30"/>
    </location>
</feature>
<evidence type="ECO:0000313" key="2">
    <source>
        <dbReference type="EMBL" id="CAG7731734.1"/>
    </source>
</evidence>
<name>A0A8J2P5H2_9HEXA</name>
<sequence length="51" mass="5645">DIDEEEFLRDSEEEGLAKDDSGEKGKEKQIAKASKKKSGAQRKKDAKAKGH</sequence>
<feature type="region of interest" description="Disordered" evidence="1">
    <location>
        <begin position="1"/>
        <end position="51"/>
    </location>
</feature>